<dbReference type="Proteomes" id="UP000253472">
    <property type="component" value="Unassembled WGS sequence"/>
</dbReference>
<evidence type="ECO:0000256" key="5">
    <source>
        <dbReference type="SAM" id="MobiDB-lite"/>
    </source>
</evidence>
<dbReference type="InterPro" id="IPR036864">
    <property type="entry name" value="Zn2-C6_fun-type_DNA-bd_sf"/>
</dbReference>
<feature type="compositionally biased region" description="Polar residues" evidence="5">
    <location>
        <begin position="111"/>
        <end position="138"/>
    </location>
</feature>
<name>A0A367Y181_9ASCO</name>
<evidence type="ECO:0000256" key="2">
    <source>
        <dbReference type="ARBA" id="ARBA00023015"/>
    </source>
</evidence>
<keyword evidence="6" id="KW-0472">Membrane</keyword>
<dbReference type="GO" id="GO:0000981">
    <property type="term" value="F:DNA-binding transcription factor activity, RNA polymerase II-specific"/>
    <property type="evidence" value="ECO:0007669"/>
    <property type="project" value="InterPro"/>
</dbReference>
<dbReference type="InterPro" id="IPR001138">
    <property type="entry name" value="Zn2Cys6_DnaBD"/>
</dbReference>
<keyword evidence="1" id="KW-0479">Metal-binding</keyword>
<feature type="domain" description="Zn(2)-C6 fungal-type" evidence="7">
    <location>
        <begin position="14"/>
        <end position="43"/>
    </location>
</feature>
<dbReference type="Pfam" id="PF00172">
    <property type="entry name" value="Zn_clus"/>
    <property type="match status" value="1"/>
</dbReference>
<keyword evidence="9" id="KW-1185">Reference proteome</keyword>
<protein>
    <submittedName>
        <fullName evidence="8">Filamentous growth regulator 27</fullName>
    </submittedName>
</protein>
<dbReference type="SMART" id="SM00906">
    <property type="entry name" value="Fungal_trans"/>
    <property type="match status" value="1"/>
</dbReference>
<evidence type="ECO:0000259" key="7">
    <source>
        <dbReference type="PROSITE" id="PS50048"/>
    </source>
</evidence>
<keyword evidence="6" id="KW-1133">Transmembrane helix</keyword>
<feature type="region of interest" description="Disordered" evidence="5">
    <location>
        <begin position="54"/>
        <end position="78"/>
    </location>
</feature>
<dbReference type="CDD" id="cd12148">
    <property type="entry name" value="fungal_TF_MHR"/>
    <property type="match status" value="1"/>
</dbReference>
<dbReference type="AlphaFoldDB" id="A0A367Y181"/>
<organism evidence="8 9">
    <name type="scientific">Candida viswanathii</name>
    <dbReference type="NCBI Taxonomy" id="5486"/>
    <lineage>
        <taxon>Eukaryota</taxon>
        <taxon>Fungi</taxon>
        <taxon>Dikarya</taxon>
        <taxon>Ascomycota</taxon>
        <taxon>Saccharomycotina</taxon>
        <taxon>Pichiomycetes</taxon>
        <taxon>Debaryomycetaceae</taxon>
        <taxon>Candida/Lodderomyces clade</taxon>
        <taxon>Candida</taxon>
    </lineage>
</organism>
<evidence type="ECO:0000256" key="1">
    <source>
        <dbReference type="ARBA" id="ARBA00022723"/>
    </source>
</evidence>
<feature type="region of interest" description="Disordered" evidence="5">
    <location>
        <begin position="667"/>
        <end position="716"/>
    </location>
</feature>
<dbReference type="GO" id="GO:0006351">
    <property type="term" value="P:DNA-templated transcription"/>
    <property type="evidence" value="ECO:0007669"/>
    <property type="project" value="InterPro"/>
</dbReference>
<evidence type="ECO:0000256" key="3">
    <source>
        <dbReference type="ARBA" id="ARBA00023163"/>
    </source>
</evidence>
<evidence type="ECO:0000256" key="4">
    <source>
        <dbReference type="ARBA" id="ARBA00023242"/>
    </source>
</evidence>
<evidence type="ECO:0000256" key="6">
    <source>
        <dbReference type="SAM" id="Phobius"/>
    </source>
</evidence>
<keyword evidence="4" id="KW-0539">Nucleus</keyword>
<dbReference type="EMBL" id="QLNQ01000027">
    <property type="protein sequence ID" value="RCK59300.1"/>
    <property type="molecule type" value="Genomic_DNA"/>
</dbReference>
<feature type="transmembrane region" description="Helical" evidence="6">
    <location>
        <begin position="590"/>
        <end position="609"/>
    </location>
</feature>
<evidence type="ECO:0000313" key="9">
    <source>
        <dbReference type="Proteomes" id="UP000253472"/>
    </source>
</evidence>
<sequence>MDVDLEKRTKVSRACDYCKKRKFKCSGVAPCELCTKKGIECEFSIIDRRTIRRKNKKRTVRNKAATSGISKNGKDDDHIDKKTLKMLTKKSKIPLQFEPLLTFPLHKLDNNSINNKTSPESSSNGTSAPTTEANGNQEDQARAEQASEEAITRKIIMEEERDPPKVLYDSEGNLRYVGESSPLSFLFECRNIFLDRIGPSKFTSETDSLEVIDEPDESMEILQVALPSKQLSDEIVKIFYTNIQQACYFFEAEYFMANVVNPVYTNYSDCSPDKIALVNLVMALGLLFAEANNNPILKELQSPTMQSSAYFEFGFYLTKKHMSKGKLWITEAYSLAFCYYQAKQQRNTAWLMLGMAIRNAQALGLHRRFINESFKDHKYRLHRRRLFRSLYLLDRITSILLGRPLIIDDYDWDDFDCEDIYDIGEDGRPVKSFRFQCMLESCKISKLIGKVVRNFYLDGIINPYKAEKLAIELKLWSLNLPEELQIDKVFVRAPKLRGSVDVSDNKMPLMIMHLSQLYAIALLCRPFFMYLIFKKKKKRKNILKRPKTRPEIAMCNFCKATAKSSALIIQLVENYIASIQYLSARAELHGLTHTCFLAALIIGLSLLYLEENGYTIEDGYTPQKQMGYLNSSKRIFEYYSKSNPISLRFRNIIAQMQQSLMDKFNLDEEGNRTNEPGPKVEASKEPSPETEEVEQQQHHHHQQQEPPHPPQPQSLPITQQQQLSGVPGVFGDLDPDVPFHEDYDNFIDNFGNLLPMATMKQSMTNNIPYLMTTKQYQDNESPDLVRQQQTTTTTTMSSQHPNKNHYHYLPASDVSSTNPSSSLSYSGPVNRGEPLDAFMYSVGLNDILYDAK</sequence>
<dbReference type="Gene3D" id="4.10.240.10">
    <property type="entry name" value="Zn(2)-C6 fungal-type DNA-binding domain"/>
    <property type="match status" value="1"/>
</dbReference>
<keyword evidence="2" id="KW-0805">Transcription regulation</keyword>
<feature type="region of interest" description="Disordered" evidence="5">
    <location>
        <begin position="787"/>
        <end position="828"/>
    </location>
</feature>
<comment type="caution">
    <text evidence="8">The sequence shown here is derived from an EMBL/GenBank/DDBJ whole genome shotgun (WGS) entry which is preliminary data.</text>
</comment>
<dbReference type="GO" id="GO:0003677">
    <property type="term" value="F:DNA binding"/>
    <property type="evidence" value="ECO:0007669"/>
    <property type="project" value="InterPro"/>
</dbReference>
<dbReference type="CDD" id="cd00067">
    <property type="entry name" value="GAL4"/>
    <property type="match status" value="1"/>
</dbReference>
<accession>A0A367Y181</accession>
<dbReference type="OrthoDB" id="3364175at2759"/>
<dbReference type="STRING" id="5486.A0A367Y181"/>
<dbReference type="PANTHER" id="PTHR47424:SF6">
    <property type="entry name" value="PROLINE UTILIZATION TRANS-ACTIVATOR"/>
    <property type="match status" value="1"/>
</dbReference>
<keyword evidence="6" id="KW-0812">Transmembrane</keyword>
<dbReference type="SUPFAM" id="SSF57701">
    <property type="entry name" value="Zn2/Cys6 DNA-binding domain"/>
    <property type="match status" value="1"/>
</dbReference>
<evidence type="ECO:0000313" key="8">
    <source>
        <dbReference type="EMBL" id="RCK59300.1"/>
    </source>
</evidence>
<gene>
    <name evidence="8" type="primary">FGR27_3</name>
    <name evidence="8" type="ORF">Cantr_07044</name>
</gene>
<dbReference type="InterPro" id="IPR051127">
    <property type="entry name" value="Fungal_SecMet_Regulators"/>
</dbReference>
<keyword evidence="3" id="KW-0804">Transcription</keyword>
<feature type="region of interest" description="Disordered" evidence="5">
    <location>
        <begin position="111"/>
        <end position="148"/>
    </location>
</feature>
<dbReference type="PANTHER" id="PTHR47424">
    <property type="entry name" value="REGULATORY PROTEIN GAL4"/>
    <property type="match status" value="1"/>
</dbReference>
<proteinExistence type="predicted"/>
<dbReference type="GO" id="GO:0008270">
    <property type="term" value="F:zinc ion binding"/>
    <property type="evidence" value="ECO:0007669"/>
    <property type="project" value="InterPro"/>
</dbReference>
<dbReference type="SMART" id="SM00066">
    <property type="entry name" value="GAL4"/>
    <property type="match status" value="1"/>
</dbReference>
<feature type="compositionally biased region" description="Low complexity" evidence="5">
    <location>
        <begin position="812"/>
        <end position="826"/>
    </location>
</feature>
<dbReference type="Pfam" id="PF04082">
    <property type="entry name" value="Fungal_trans"/>
    <property type="match status" value="1"/>
</dbReference>
<dbReference type="PROSITE" id="PS00463">
    <property type="entry name" value="ZN2_CY6_FUNGAL_1"/>
    <property type="match status" value="1"/>
</dbReference>
<dbReference type="InterPro" id="IPR007219">
    <property type="entry name" value="XnlR_reg_dom"/>
</dbReference>
<dbReference type="PROSITE" id="PS50048">
    <property type="entry name" value="ZN2_CY6_FUNGAL_2"/>
    <property type="match status" value="1"/>
</dbReference>
<feature type="transmembrane region" description="Helical" evidence="6">
    <location>
        <begin position="510"/>
        <end position="533"/>
    </location>
</feature>
<reference evidence="8 9" key="1">
    <citation type="submission" date="2018-06" db="EMBL/GenBank/DDBJ databases">
        <title>Whole genome sequencing of Candida tropicalis (genome annotated by CSBL at Korea University).</title>
        <authorList>
            <person name="Ahn J."/>
        </authorList>
    </citation>
    <scope>NUCLEOTIDE SEQUENCE [LARGE SCALE GENOMIC DNA]</scope>
    <source>
        <strain evidence="8 9">ATCC 20962</strain>
    </source>
</reference>